<dbReference type="EMBL" id="JAQIZT010000004">
    <property type="protein sequence ID" value="KAJ7001082.1"/>
    <property type="molecule type" value="Genomic_DNA"/>
</dbReference>
<name>A0AAD6R2S5_9ROSI</name>
<protein>
    <submittedName>
        <fullName evidence="1">Uncharacterized protein</fullName>
    </submittedName>
</protein>
<gene>
    <name evidence="1" type="ORF">NC653_011499</name>
</gene>
<accession>A0AAD6R2S5</accession>
<sequence length="50" mass="6247">MVFFIYLRVKRPPEDNPSQIFWHLAQGTRNWDCMHDHTLHNFQHQNFHQQ</sequence>
<comment type="caution">
    <text evidence="1">The sequence shown here is derived from an EMBL/GenBank/DDBJ whole genome shotgun (WGS) entry which is preliminary data.</text>
</comment>
<keyword evidence="2" id="KW-1185">Reference proteome</keyword>
<organism evidence="1 2">
    <name type="scientific">Populus alba x Populus x berolinensis</name>
    <dbReference type="NCBI Taxonomy" id="444605"/>
    <lineage>
        <taxon>Eukaryota</taxon>
        <taxon>Viridiplantae</taxon>
        <taxon>Streptophyta</taxon>
        <taxon>Embryophyta</taxon>
        <taxon>Tracheophyta</taxon>
        <taxon>Spermatophyta</taxon>
        <taxon>Magnoliopsida</taxon>
        <taxon>eudicotyledons</taxon>
        <taxon>Gunneridae</taxon>
        <taxon>Pentapetalae</taxon>
        <taxon>rosids</taxon>
        <taxon>fabids</taxon>
        <taxon>Malpighiales</taxon>
        <taxon>Salicaceae</taxon>
        <taxon>Saliceae</taxon>
        <taxon>Populus</taxon>
    </lineage>
</organism>
<proteinExistence type="predicted"/>
<evidence type="ECO:0000313" key="1">
    <source>
        <dbReference type="EMBL" id="KAJ7001082.1"/>
    </source>
</evidence>
<dbReference type="Proteomes" id="UP001164929">
    <property type="component" value="Chromosome 4"/>
</dbReference>
<reference evidence="1 2" key="1">
    <citation type="journal article" date="2023" name="Mol. Ecol. Resour.">
        <title>Chromosome-level genome assembly of a triploid poplar Populus alba 'Berolinensis'.</title>
        <authorList>
            <person name="Chen S."/>
            <person name="Yu Y."/>
            <person name="Wang X."/>
            <person name="Wang S."/>
            <person name="Zhang T."/>
            <person name="Zhou Y."/>
            <person name="He R."/>
            <person name="Meng N."/>
            <person name="Wang Y."/>
            <person name="Liu W."/>
            <person name="Liu Z."/>
            <person name="Liu J."/>
            <person name="Guo Q."/>
            <person name="Huang H."/>
            <person name="Sederoff R.R."/>
            <person name="Wang G."/>
            <person name="Qu G."/>
            <person name="Chen S."/>
        </authorList>
    </citation>
    <scope>NUCLEOTIDE SEQUENCE [LARGE SCALE GENOMIC DNA]</scope>
    <source>
        <strain evidence="1">SC-2020</strain>
    </source>
</reference>
<dbReference type="AlphaFoldDB" id="A0AAD6R2S5"/>
<evidence type="ECO:0000313" key="2">
    <source>
        <dbReference type="Proteomes" id="UP001164929"/>
    </source>
</evidence>